<dbReference type="SUPFAM" id="SSF52091">
    <property type="entry name" value="SpoIIaa-like"/>
    <property type="match status" value="1"/>
</dbReference>
<proteinExistence type="predicted"/>
<reference evidence="2 3" key="1">
    <citation type="submission" date="2020-05" db="EMBL/GenBank/DDBJ databases">
        <title>Azospirillum oleiclasticum sp. nov, a nitrogen-fixing and heavy crude oil-emulsifying bacterium isolated from the crude oil of Yumen Oilfield.</title>
        <authorList>
            <person name="Wu D."/>
            <person name="Cai M."/>
            <person name="Zhang X."/>
        </authorList>
    </citation>
    <scope>NUCLEOTIDE SEQUENCE [LARGE SCALE GENOMIC DNA]</scope>
    <source>
        <strain evidence="2 3">ROY-1-1-2</strain>
    </source>
</reference>
<feature type="domain" description="STAS" evidence="1">
    <location>
        <begin position="50"/>
        <end position="114"/>
    </location>
</feature>
<sequence length="114" mass="12420">MDSNSHVHPIRRSGTPIKIRLSGRIVATTMPDMAGLRMMVEDYAGSSFNLDLEEVDFIDATGIDFLLALRAVVQEHGGSLRLSAISHRVRHAMERSGTVRALLAPAPTSRLLVA</sequence>
<organism evidence="2 3">
    <name type="scientific">Azospirillum oleiclasticum</name>
    <dbReference type="NCBI Taxonomy" id="2735135"/>
    <lineage>
        <taxon>Bacteria</taxon>
        <taxon>Pseudomonadati</taxon>
        <taxon>Pseudomonadota</taxon>
        <taxon>Alphaproteobacteria</taxon>
        <taxon>Rhodospirillales</taxon>
        <taxon>Azospirillaceae</taxon>
        <taxon>Azospirillum</taxon>
    </lineage>
</organism>
<dbReference type="RefSeq" id="WP_180286570.1">
    <property type="nucleotide sequence ID" value="NZ_JABFDB010000045.1"/>
</dbReference>
<dbReference type="Proteomes" id="UP000584642">
    <property type="component" value="Unassembled WGS sequence"/>
</dbReference>
<accession>A0ABX2TN71</accession>
<evidence type="ECO:0000313" key="3">
    <source>
        <dbReference type="Proteomes" id="UP000584642"/>
    </source>
</evidence>
<dbReference type="EMBL" id="JABFDB010000045">
    <property type="protein sequence ID" value="NYZ24800.1"/>
    <property type="molecule type" value="Genomic_DNA"/>
</dbReference>
<dbReference type="Gene3D" id="3.30.750.24">
    <property type="entry name" value="STAS domain"/>
    <property type="match status" value="1"/>
</dbReference>
<gene>
    <name evidence="2" type="ORF">HND93_34285</name>
</gene>
<name>A0ABX2TN71_9PROT</name>
<evidence type="ECO:0000313" key="2">
    <source>
        <dbReference type="EMBL" id="NYZ24800.1"/>
    </source>
</evidence>
<evidence type="ECO:0000259" key="1">
    <source>
        <dbReference type="PROSITE" id="PS50801"/>
    </source>
</evidence>
<dbReference type="PROSITE" id="PS50801">
    <property type="entry name" value="STAS"/>
    <property type="match status" value="1"/>
</dbReference>
<comment type="caution">
    <text evidence="2">The sequence shown here is derived from an EMBL/GenBank/DDBJ whole genome shotgun (WGS) entry which is preliminary data.</text>
</comment>
<dbReference type="InterPro" id="IPR002645">
    <property type="entry name" value="STAS_dom"/>
</dbReference>
<protein>
    <submittedName>
        <fullName evidence="2">STAS domain-containing protein</fullName>
    </submittedName>
</protein>
<dbReference type="CDD" id="cd07043">
    <property type="entry name" value="STAS_anti-anti-sigma_factors"/>
    <property type="match status" value="1"/>
</dbReference>
<dbReference type="Pfam" id="PF01740">
    <property type="entry name" value="STAS"/>
    <property type="match status" value="1"/>
</dbReference>
<keyword evidence="3" id="KW-1185">Reference proteome</keyword>
<dbReference type="InterPro" id="IPR036513">
    <property type="entry name" value="STAS_dom_sf"/>
</dbReference>